<name>A0ABN1FC32_9PROT</name>
<dbReference type="Proteomes" id="UP001499951">
    <property type="component" value="Unassembled WGS sequence"/>
</dbReference>
<comment type="caution">
    <text evidence="2">The sequence shown here is derived from an EMBL/GenBank/DDBJ whole genome shotgun (WGS) entry which is preliminary data.</text>
</comment>
<dbReference type="SUPFAM" id="SSF53756">
    <property type="entry name" value="UDP-Glycosyltransferase/glycogen phosphorylase"/>
    <property type="match status" value="1"/>
</dbReference>
<dbReference type="InterPro" id="IPR052943">
    <property type="entry name" value="TMTC_O-mannosyl-trnsfr"/>
</dbReference>
<evidence type="ECO:0000256" key="1">
    <source>
        <dbReference type="PROSITE-ProRule" id="PRU00339"/>
    </source>
</evidence>
<dbReference type="InterPro" id="IPR011990">
    <property type="entry name" value="TPR-like_helical_dom_sf"/>
</dbReference>
<dbReference type="Pfam" id="PF14559">
    <property type="entry name" value="TPR_19"/>
    <property type="match status" value="1"/>
</dbReference>
<gene>
    <name evidence="2" type="ORF">GCM10008942_40810</name>
</gene>
<accession>A0ABN1FC32</accession>
<feature type="repeat" description="TPR" evidence="1">
    <location>
        <begin position="6"/>
        <end position="39"/>
    </location>
</feature>
<keyword evidence="1" id="KW-0802">TPR repeat</keyword>
<organism evidence="2 3">
    <name type="scientific">Rhizomicrobium electricum</name>
    <dbReference type="NCBI Taxonomy" id="480070"/>
    <lineage>
        <taxon>Bacteria</taxon>
        <taxon>Pseudomonadati</taxon>
        <taxon>Pseudomonadota</taxon>
        <taxon>Alphaproteobacteria</taxon>
        <taxon>Micropepsales</taxon>
        <taxon>Micropepsaceae</taxon>
        <taxon>Rhizomicrobium</taxon>
    </lineage>
</organism>
<dbReference type="InterPro" id="IPR019734">
    <property type="entry name" value="TPR_rpt"/>
</dbReference>
<dbReference type="Gene3D" id="1.25.40.10">
    <property type="entry name" value="Tetratricopeptide repeat domain"/>
    <property type="match status" value="2"/>
</dbReference>
<proteinExistence type="predicted"/>
<dbReference type="SUPFAM" id="SSF48452">
    <property type="entry name" value="TPR-like"/>
    <property type="match status" value="1"/>
</dbReference>
<evidence type="ECO:0000313" key="2">
    <source>
        <dbReference type="EMBL" id="GAA0587615.1"/>
    </source>
</evidence>
<protein>
    <recommendedName>
        <fullName evidence="4">Tetratricopeptide repeat protein</fullName>
    </recommendedName>
</protein>
<keyword evidence="3" id="KW-1185">Reference proteome</keyword>
<dbReference type="EMBL" id="BAAADD010000013">
    <property type="protein sequence ID" value="GAA0587615.1"/>
    <property type="molecule type" value="Genomic_DNA"/>
</dbReference>
<dbReference type="Pfam" id="PF13432">
    <property type="entry name" value="TPR_16"/>
    <property type="match status" value="2"/>
</dbReference>
<dbReference type="PROSITE" id="PS50293">
    <property type="entry name" value="TPR_REGION"/>
    <property type="match status" value="1"/>
</dbReference>
<dbReference type="PANTHER" id="PTHR44809:SF1">
    <property type="entry name" value="PROTEIN O-MANNOSYL-TRANSFERASE TMTC1"/>
    <property type="match status" value="1"/>
</dbReference>
<reference evidence="2 3" key="1">
    <citation type="journal article" date="2019" name="Int. J. Syst. Evol. Microbiol.">
        <title>The Global Catalogue of Microorganisms (GCM) 10K type strain sequencing project: providing services to taxonomists for standard genome sequencing and annotation.</title>
        <authorList>
            <consortium name="The Broad Institute Genomics Platform"/>
            <consortium name="The Broad Institute Genome Sequencing Center for Infectious Disease"/>
            <person name="Wu L."/>
            <person name="Ma J."/>
        </authorList>
    </citation>
    <scope>NUCLEOTIDE SEQUENCE [LARGE SCALE GENOMIC DNA]</scope>
    <source>
        <strain evidence="2 3">JCM 15089</strain>
    </source>
</reference>
<dbReference type="PANTHER" id="PTHR44809">
    <property type="match status" value="1"/>
</dbReference>
<dbReference type="SMART" id="SM00028">
    <property type="entry name" value="TPR"/>
    <property type="match status" value="6"/>
</dbReference>
<evidence type="ECO:0000313" key="3">
    <source>
        <dbReference type="Proteomes" id="UP001499951"/>
    </source>
</evidence>
<sequence>MRDKAVMDSYALGQKLTAAGRLSEAIGAFERALAEKPDDIRALFALGNTARALGMGAAAEQFYRHVLELEPGRLEAVVNLANLLRSQGAFEAAAALIRPALAQKPDDPELLLTLGSILRETDALTAAADLYRAVLEKKPASVPALVNLADLLADGGNDREALKLYDRALKLEPDNAQARLNRAILHLARGNLKDGWKDYTARLKVPGKVPLADHGLKRWDGSSLKRTRLLITAEQGVGDHLMFASMIPELAVRAAAEGGALLLECEPRLRPLFVRSFPDVATHDWDIEKREGVLRTHYGWLKLAGGANAFMEMGSLPKLLRKTIAAFPAPNTFLTADPDEAARWRSCFENLPRPWVAVCWRSGSTGGARAVQYAALKDWGGMLCEMPGTAIVAQYDAREDETAALSTLGGRPVFVPQEIDQKQELDRVAAMLSVCDAVISAPTAVSWLSAGLGVPTFKALYDLSWPSFGTNYEPFAPAARCLMPARPGDWSDVMAQALAAIKALPA</sequence>
<dbReference type="PROSITE" id="PS50005">
    <property type="entry name" value="TPR"/>
    <property type="match status" value="2"/>
</dbReference>
<evidence type="ECO:0008006" key="4">
    <source>
        <dbReference type="Google" id="ProtNLM"/>
    </source>
</evidence>
<feature type="repeat" description="TPR" evidence="1">
    <location>
        <begin position="142"/>
        <end position="175"/>
    </location>
</feature>